<accession>A0A2K5S9D0</accession>
<dbReference type="AlphaFoldDB" id="A0A2K5S9D0"/>
<evidence type="ECO:0000313" key="2">
    <source>
        <dbReference type="Ensembl" id="ENSCCAP00000036980.1"/>
    </source>
</evidence>
<dbReference type="InterPro" id="IPR014752">
    <property type="entry name" value="Arrestin-like_C"/>
</dbReference>
<dbReference type="Ensembl" id="ENSCCAT00000054768.1">
    <property type="protein sequence ID" value="ENSCCAP00000036980.1"/>
    <property type="gene ID" value="ENSCCAG00000036384.1"/>
</dbReference>
<reference evidence="2" key="2">
    <citation type="submission" date="2025-09" db="UniProtKB">
        <authorList>
            <consortium name="Ensembl"/>
        </authorList>
    </citation>
    <scope>IDENTIFICATION</scope>
</reference>
<dbReference type="Gene3D" id="2.60.40.640">
    <property type="match status" value="1"/>
</dbReference>
<dbReference type="GeneTree" id="ENSGT00940000169072"/>
<dbReference type="OMA" id="FNMCRIT"/>
<evidence type="ECO:0000256" key="1">
    <source>
        <dbReference type="ARBA" id="ARBA00009100"/>
    </source>
</evidence>
<dbReference type="GO" id="GO:0006886">
    <property type="term" value="P:intracellular protein transport"/>
    <property type="evidence" value="ECO:0007669"/>
    <property type="project" value="InterPro"/>
</dbReference>
<evidence type="ECO:0000313" key="3">
    <source>
        <dbReference type="Proteomes" id="UP000233040"/>
    </source>
</evidence>
<dbReference type="InterPro" id="IPR028934">
    <property type="entry name" value="Vps26-related"/>
</dbReference>
<keyword evidence="3" id="KW-1185">Reference proteome</keyword>
<organism evidence="2 3">
    <name type="scientific">Cebus imitator</name>
    <name type="common">Panamanian white-faced capuchin</name>
    <name type="synonym">Cebus capucinus imitator</name>
    <dbReference type="NCBI Taxonomy" id="2715852"/>
    <lineage>
        <taxon>Eukaryota</taxon>
        <taxon>Metazoa</taxon>
        <taxon>Chordata</taxon>
        <taxon>Craniata</taxon>
        <taxon>Vertebrata</taxon>
        <taxon>Euteleostomi</taxon>
        <taxon>Mammalia</taxon>
        <taxon>Eutheria</taxon>
        <taxon>Euarchontoglires</taxon>
        <taxon>Primates</taxon>
        <taxon>Haplorrhini</taxon>
        <taxon>Platyrrhini</taxon>
        <taxon>Cebidae</taxon>
        <taxon>Cebinae</taxon>
        <taxon>Cebus</taxon>
    </lineage>
</organism>
<name>A0A2K5S9D0_CEBIM</name>
<dbReference type="Proteomes" id="UP000233040">
    <property type="component" value="Unassembled WGS sequence"/>
</dbReference>
<dbReference type="STRING" id="9516.ENSCCAP00000036980"/>
<reference evidence="2" key="1">
    <citation type="submission" date="2025-08" db="UniProtKB">
        <authorList>
            <consortium name="Ensembl"/>
        </authorList>
    </citation>
    <scope>IDENTIFICATION</scope>
</reference>
<comment type="similarity">
    <text evidence="1">Belongs to the VPS26 family.</text>
</comment>
<protein>
    <submittedName>
        <fullName evidence="2">Uncharacterized protein</fullName>
    </submittedName>
</protein>
<proteinExistence type="inferred from homology"/>
<dbReference type="Pfam" id="PF03643">
    <property type="entry name" value="Vps26"/>
    <property type="match status" value="1"/>
</dbReference>
<sequence length="51" mass="5903">FFGLICDIDIVLNDEETKKMAEMKTENGKVEKCYLLYDGESVQERVILMSL</sequence>